<organism evidence="2 3">
    <name type="scientific">Absidia repens</name>
    <dbReference type="NCBI Taxonomy" id="90262"/>
    <lineage>
        <taxon>Eukaryota</taxon>
        <taxon>Fungi</taxon>
        <taxon>Fungi incertae sedis</taxon>
        <taxon>Mucoromycota</taxon>
        <taxon>Mucoromycotina</taxon>
        <taxon>Mucoromycetes</taxon>
        <taxon>Mucorales</taxon>
        <taxon>Cunninghamellaceae</taxon>
        <taxon>Absidia</taxon>
    </lineage>
</organism>
<dbReference type="PANTHER" id="PTHR44825:SF1">
    <property type="entry name" value="DNAJ HOMOLOG SUBFAMILY C MEMBER 4"/>
    <property type="match status" value="1"/>
</dbReference>
<keyword evidence="3" id="KW-1185">Reference proteome</keyword>
<dbReference type="EMBL" id="MCGE01000017">
    <property type="protein sequence ID" value="ORZ13225.1"/>
    <property type="molecule type" value="Genomic_DNA"/>
</dbReference>
<dbReference type="InterPro" id="IPR018253">
    <property type="entry name" value="DnaJ_domain_CS"/>
</dbReference>
<proteinExistence type="predicted"/>
<feature type="non-terminal residue" evidence="2">
    <location>
        <position position="196"/>
    </location>
</feature>
<dbReference type="InterPro" id="IPR036869">
    <property type="entry name" value="J_dom_sf"/>
</dbReference>
<feature type="domain" description="J" evidence="1">
    <location>
        <begin position="32"/>
        <end position="97"/>
    </location>
</feature>
<sequence length="196" mass="22871">MPVAIPTSPYTLGSLQQRSKYAIVEEILSATNYYQVLSVDRQATAEEIRKAYIQKSRACHPDKLPSYPRATECFQRLVLAHETLTNPSLRLKYQMTEENSNYDISNDLDEETTQDVFERVVQQLYSEMLDGEFQTMRVILSAINEAHPYLKVTNELIDHAEDAFKRIRGLLFSTQKYYKMIQFELIRLYGLSQEIR</sequence>
<dbReference type="Gene3D" id="1.10.287.110">
    <property type="entry name" value="DnaJ domain"/>
    <property type="match status" value="1"/>
</dbReference>
<dbReference type="InterPro" id="IPR052763">
    <property type="entry name" value="DnaJ_C4"/>
</dbReference>
<dbReference type="PANTHER" id="PTHR44825">
    <property type="match status" value="1"/>
</dbReference>
<accession>A0A1X2IBF5</accession>
<dbReference type="SUPFAM" id="SSF46565">
    <property type="entry name" value="Chaperone J-domain"/>
    <property type="match status" value="1"/>
</dbReference>
<dbReference type="OrthoDB" id="259708at2759"/>
<dbReference type="Pfam" id="PF00226">
    <property type="entry name" value="DnaJ"/>
    <property type="match status" value="1"/>
</dbReference>
<dbReference type="Proteomes" id="UP000193560">
    <property type="component" value="Unassembled WGS sequence"/>
</dbReference>
<name>A0A1X2IBF5_9FUNG</name>
<dbReference type="STRING" id="90262.A0A1X2IBF5"/>
<dbReference type="PROSITE" id="PS00636">
    <property type="entry name" value="DNAJ_1"/>
    <property type="match status" value="1"/>
</dbReference>
<dbReference type="CDD" id="cd06257">
    <property type="entry name" value="DnaJ"/>
    <property type="match status" value="1"/>
</dbReference>
<dbReference type="PROSITE" id="PS50076">
    <property type="entry name" value="DNAJ_2"/>
    <property type="match status" value="1"/>
</dbReference>
<dbReference type="PRINTS" id="PR00625">
    <property type="entry name" value="JDOMAIN"/>
</dbReference>
<evidence type="ECO:0000259" key="1">
    <source>
        <dbReference type="PROSITE" id="PS50076"/>
    </source>
</evidence>
<gene>
    <name evidence="2" type="ORF">BCR42DRAFT_453246</name>
</gene>
<evidence type="ECO:0000313" key="3">
    <source>
        <dbReference type="Proteomes" id="UP000193560"/>
    </source>
</evidence>
<dbReference type="AlphaFoldDB" id="A0A1X2IBF5"/>
<protein>
    <submittedName>
        <fullName evidence="2">DnaJ domain-containing protein</fullName>
    </submittedName>
</protein>
<evidence type="ECO:0000313" key="2">
    <source>
        <dbReference type="EMBL" id="ORZ13225.1"/>
    </source>
</evidence>
<comment type="caution">
    <text evidence="2">The sequence shown here is derived from an EMBL/GenBank/DDBJ whole genome shotgun (WGS) entry which is preliminary data.</text>
</comment>
<reference evidence="2 3" key="1">
    <citation type="submission" date="2016-07" db="EMBL/GenBank/DDBJ databases">
        <title>Pervasive Adenine N6-methylation of Active Genes in Fungi.</title>
        <authorList>
            <consortium name="DOE Joint Genome Institute"/>
            <person name="Mondo S.J."/>
            <person name="Dannebaum R.O."/>
            <person name="Kuo R.C."/>
            <person name="Labutti K."/>
            <person name="Haridas S."/>
            <person name="Kuo A."/>
            <person name="Salamov A."/>
            <person name="Ahrendt S.R."/>
            <person name="Lipzen A."/>
            <person name="Sullivan W."/>
            <person name="Andreopoulos W.B."/>
            <person name="Clum A."/>
            <person name="Lindquist E."/>
            <person name="Daum C."/>
            <person name="Ramamoorthy G.K."/>
            <person name="Gryganskyi A."/>
            <person name="Culley D."/>
            <person name="Magnuson J.K."/>
            <person name="James T.Y."/>
            <person name="O'Malley M.A."/>
            <person name="Stajich J.E."/>
            <person name="Spatafora J.W."/>
            <person name="Visel A."/>
            <person name="Grigoriev I.V."/>
        </authorList>
    </citation>
    <scope>NUCLEOTIDE SEQUENCE [LARGE SCALE GENOMIC DNA]</scope>
    <source>
        <strain evidence="2 3">NRRL 1336</strain>
    </source>
</reference>
<dbReference type="SMART" id="SM00271">
    <property type="entry name" value="DnaJ"/>
    <property type="match status" value="1"/>
</dbReference>
<dbReference type="InterPro" id="IPR001623">
    <property type="entry name" value="DnaJ_domain"/>
</dbReference>